<protein>
    <submittedName>
        <fullName evidence="1">Uncharacterized protein</fullName>
    </submittedName>
</protein>
<dbReference type="EMBL" id="GGEC01080037">
    <property type="protein sequence ID" value="MBX60521.1"/>
    <property type="molecule type" value="Transcribed_RNA"/>
</dbReference>
<accession>A0A2P2Q0K3</accession>
<reference evidence="1" key="1">
    <citation type="submission" date="2018-02" db="EMBL/GenBank/DDBJ databases">
        <title>Rhizophora mucronata_Transcriptome.</title>
        <authorList>
            <person name="Meera S.P."/>
            <person name="Sreeshan A."/>
            <person name="Augustine A."/>
        </authorList>
    </citation>
    <scope>NUCLEOTIDE SEQUENCE</scope>
    <source>
        <tissue evidence="1">Leaf</tissue>
    </source>
</reference>
<sequence length="22" mass="2632">MHLVMGLLSISQIFFTRQLRKL</sequence>
<name>A0A2P2Q0K3_RHIMU</name>
<evidence type="ECO:0000313" key="1">
    <source>
        <dbReference type="EMBL" id="MBX60521.1"/>
    </source>
</evidence>
<proteinExistence type="predicted"/>
<organism evidence="1">
    <name type="scientific">Rhizophora mucronata</name>
    <name type="common">Asiatic mangrove</name>
    <dbReference type="NCBI Taxonomy" id="61149"/>
    <lineage>
        <taxon>Eukaryota</taxon>
        <taxon>Viridiplantae</taxon>
        <taxon>Streptophyta</taxon>
        <taxon>Embryophyta</taxon>
        <taxon>Tracheophyta</taxon>
        <taxon>Spermatophyta</taxon>
        <taxon>Magnoliopsida</taxon>
        <taxon>eudicotyledons</taxon>
        <taxon>Gunneridae</taxon>
        <taxon>Pentapetalae</taxon>
        <taxon>rosids</taxon>
        <taxon>fabids</taxon>
        <taxon>Malpighiales</taxon>
        <taxon>Rhizophoraceae</taxon>
        <taxon>Rhizophora</taxon>
    </lineage>
</organism>
<dbReference type="AlphaFoldDB" id="A0A2P2Q0K3"/>